<keyword evidence="4" id="KW-0479">Metal-binding</keyword>
<comment type="catalytic activity">
    <reaction evidence="7">
        <text>adenosine + H2O + H(+) = inosine + NH4(+)</text>
        <dbReference type="Rhea" id="RHEA:24408"/>
        <dbReference type="ChEBI" id="CHEBI:15377"/>
        <dbReference type="ChEBI" id="CHEBI:15378"/>
        <dbReference type="ChEBI" id="CHEBI:16335"/>
        <dbReference type="ChEBI" id="CHEBI:17596"/>
        <dbReference type="ChEBI" id="CHEBI:28938"/>
        <dbReference type="EC" id="3.5.4.4"/>
    </reaction>
    <physiologicalReaction direction="left-to-right" evidence="7">
        <dbReference type="Rhea" id="RHEA:24409"/>
    </physiologicalReaction>
</comment>
<comment type="catalytic activity">
    <reaction evidence="8">
        <text>adenosine + phosphate = alpha-D-ribose 1-phosphate + adenine</text>
        <dbReference type="Rhea" id="RHEA:27642"/>
        <dbReference type="ChEBI" id="CHEBI:16335"/>
        <dbReference type="ChEBI" id="CHEBI:16708"/>
        <dbReference type="ChEBI" id="CHEBI:43474"/>
        <dbReference type="ChEBI" id="CHEBI:57720"/>
        <dbReference type="EC" id="2.4.2.1"/>
    </reaction>
    <physiologicalReaction direction="left-to-right" evidence="8">
        <dbReference type="Rhea" id="RHEA:27643"/>
    </physiologicalReaction>
</comment>
<dbReference type="AlphaFoldDB" id="A0AAE3UIN7"/>
<evidence type="ECO:0000256" key="2">
    <source>
        <dbReference type="ARBA" id="ARBA00007353"/>
    </source>
</evidence>
<dbReference type="Proteomes" id="UP001232063">
    <property type="component" value="Unassembled WGS sequence"/>
</dbReference>
<dbReference type="CDD" id="cd16833">
    <property type="entry name" value="YfiH"/>
    <property type="match status" value="1"/>
</dbReference>
<dbReference type="GO" id="GO:0005507">
    <property type="term" value="F:copper ion binding"/>
    <property type="evidence" value="ECO:0007669"/>
    <property type="project" value="TreeGrafter"/>
</dbReference>
<dbReference type="InterPro" id="IPR038371">
    <property type="entry name" value="Cu_polyphenol_OxRdtase_sf"/>
</dbReference>
<dbReference type="InterPro" id="IPR003730">
    <property type="entry name" value="Cu_polyphenol_OxRdtase"/>
</dbReference>
<comment type="caution">
    <text evidence="11">The sequence shown here is derived from an EMBL/GenBank/DDBJ whole genome shotgun (WGS) entry which is preliminary data.</text>
</comment>
<organism evidence="11 12">
    <name type="scientific">Xanthocytophaga agilis</name>
    <dbReference type="NCBI Taxonomy" id="3048010"/>
    <lineage>
        <taxon>Bacteria</taxon>
        <taxon>Pseudomonadati</taxon>
        <taxon>Bacteroidota</taxon>
        <taxon>Cytophagia</taxon>
        <taxon>Cytophagales</taxon>
        <taxon>Rhodocytophagaceae</taxon>
        <taxon>Xanthocytophaga</taxon>
    </lineage>
</organism>
<evidence type="ECO:0000256" key="3">
    <source>
        <dbReference type="ARBA" id="ARBA00022679"/>
    </source>
</evidence>
<evidence type="ECO:0000256" key="4">
    <source>
        <dbReference type="ARBA" id="ARBA00022723"/>
    </source>
</evidence>
<dbReference type="NCBIfam" id="TIGR00726">
    <property type="entry name" value="peptidoglycan editing factor PgeF"/>
    <property type="match status" value="1"/>
</dbReference>
<keyword evidence="5" id="KW-0378">Hydrolase</keyword>
<evidence type="ECO:0000256" key="10">
    <source>
        <dbReference type="RuleBase" id="RU361274"/>
    </source>
</evidence>
<dbReference type="Gene3D" id="3.60.140.10">
    <property type="entry name" value="CNF1/YfiH-like putative cysteine hydrolases"/>
    <property type="match status" value="1"/>
</dbReference>
<gene>
    <name evidence="11" type="primary">pgeF</name>
    <name evidence="11" type="ORF">QNI22_28635</name>
</gene>
<evidence type="ECO:0000256" key="1">
    <source>
        <dbReference type="ARBA" id="ARBA00000553"/>
    </source>
</evidence>
<dbReference type="Pfam" id="PF02578">
    <property type="entry name" value="Cu-oxidase_4"/>
    <property type="match status" value="1"/>
</dbReference>
<evidence type="ECO:0000256" key="9">
    <source>
        <dbReference type="ARBA" id="ARBA00049893"/>
    </source>
</evidence>
<protein>
    <recommendedName>
        <fullName evidence="10">Purine nucleoside phosphorylase</fullName>
    </recommendedName>
</protein>
<dbReference type="GO" id="GO:0016787">
    <property type="term" value="F:hydrolase activity"/>
    <property type="evidence" value="ECO:0007669"/>
    <property type="project" value="UniProtKB-KW"/>
</dbReference>
<name>A0AAE3UIN7_9BACT</name>
<reference evidence="11" key="1">
    <citation type="submission" date="2023-05" db="EMBL/GenBank/DDBJ databases">
        <authorList>
            <person name="Zhang X."/>
        </authorList>
    </citation>
    <scope>NUCLEOTIDE SEQUENCE</scope>
    <source>
        <strain evidence="11">BD1B2-1</strain>
    </source>
</reference>
<proteinExistence type="inferred from homology"/>
<evidence type="ECO:0000256" key="7">
    <source>
        <dbReference type="ARBA" id="ARBA00047989"/>
    </source>
</evidence>
<dbReference type="RefSeq" id="WP_314516160.1">
    <property type="nucleotide sequence ID" value="NZ_JASJOU010000012.1"/>
</dbReference>
<keyword evidence="12" id="KW-1185">Reference proteome</keyword>
<dbReference type="GO" id="GO:0017061">
    <property type="term" value="F:S-methyl-5-thioadenosine phosphorylase activity"/>
    <property type="evidence" value="ECO:0007669"/>
    <property type="project" value="UniProtKB-EC"/>
</dbReference>
<dbReference type="InterPro" id="IPR011324">
    <property type="entry name" value="Cytotoxic_necrot_fac-like_cat"/>
</dbReference>
<dbReference type="SUPFAM" id="SSF64438">
    <property type="entry name" value="CNF1/YfiH-like putative cysteine hydrolases"/>
    <property type="match status" value="1"/>
</dbReference>
<comment type="catalytic activity">
    <reaction evidence="9">
        <text>S-methyl-5'-thioadenosine + phosphate = 5-(methylsulfanyl)-alpha-D-ribose 1-phosphate + adenine</text>
        <dbReference type="Rhea" id="RHEA:11852"/>
        <dbReference type="ChEBI" id="CHEBI:16708"/>
        <dbReference type="ChEBI" id="CHEBI:17509"/>
        <dbReference type="ChEBI" id="CHEBI:43474"/>
        <dbReference type="ChEBI" id="CHEBI:58533"/>
        <dbReference type="EC" id="2.4.2.28"/>
    </reaction>
    <physiologicalReaction direction="left-to-right" evidence="9">
        <dbReference type="Rhea" id="RHEA:11853"/>
    </physiologicalReaction>
</comment>
<dbReference type="EMBL" id="JASJOU010000012">
    <property type="protein sequence ID" value="MDJ1504662.1"/>
    <property type="molecule type" value="Genomic_DNA"/>
</dbReference>
<keyword evidence="6" id="KW-0862">Zinc</keyword>
<dbReference type="PANTHER" id="PTHR30616:SF2">
    <property type="entry name" value="PURINE NUCLEOSIDE PHOSPHORYLASE LACC1"/>
    <property type="match status" value="1"/>
</dbReference>
<evidence type="ECO:0000256" key="8">
    <source>
        <dbReference type="ARBA" id="ARBA00048968"/>
    </source>
</evidence>
<comment type="catalytic activity">
    <reaction evidence="1">
        <text>inosine + phosphate = alpha-D-ribose 1-phosphate + hypoxanthine</text>
        <dbReference type="Rhea" id="RHEA:27646"/>
        <dbReference type="ChEBI" id="CHEBI:17368"/>
        <dbReference type="ChEBI" id="CHEBI:17596"/>
        <dbReference type="ChEBI" id="CHEBI:43474"/>
        <dbReference type="ChEBI" id="CHEBI:57720"/>
        <dbReference type="EC" id="2.4.2.1"/>
    </reaction>
    <physiologicalReaction direction="left-to-right" evidence="1">
        <dbReference type="Rhea" id="RHEA:27647"/>
    </physiologicalReaction>
</comment>
<evidence type="ECO:0000313" key="11">
    <source>
        <dbReference type="EMBL" id="MDJ1504662.1"/>
    </source>
</evidence>
<evidence type="ECO:0000313" key="12">
    <source>
        <dbReference type="Proteomes" id="UP001232063"/>
    </source>
</evidence>
<accession>A0AAE3UIN7</accession>
<sequence>MTVPTLSLAYRPEIFTKFPHLIAAQSLRHGGVSPAPFTSLNLGLSSGDERKNVLENRNRFFNNLGFQPEDIALSYQVHDDKVLVATQPGNYEGYDAIVTNSPGVFVGVSIADCTPILIYDSSSNAVAAIHAGWKGTMKQIVSKTLQTMTQHFGTNPVNCFAYIGTCISECAFEVDADVADYFTSDYKRWDSEKNKFFVDLKQANFSQLLKAGIPKEQVEVSPFCTVEHNDNYFSYRKEGKKSGRMFVVIGQRTNR</sequence>
<keyword evidence="3" id="KW-0808">Transferase</keyword>
<comment type="similarity">
    <text evidence="2 10">Belongs to the purine nucleoside phosphorylase YfiH/LACC1 family.</text>
</comment>
<dbReference type="PANTHER" id="PTHR30616">
    <property type="entry name" value="UNCHARACTERIZED PROTEIN YFIH"/>
    <property type="match status" value="1"/>
</dbReference>
<evidence type="ECO:0000256" key="5">
    <source>
        <dbReference type="ARBA" id="ARBA00022801"/>
    </source>
</evidence>
<evidence type="ECO:0000256" key="6">
    <source>
        <dbReference type="ARBA" id="ARBA00022833"/>
    </source>
</evidence>